<keyword evidence="2" id="KW-0812">Transmembrane</keyword>
<evidence type="ECO:0000256" key="1">
    <source>
        <dbReference type="SAM" id="MobiDB-lite"/>
    </source>
</evidence>
<keyword evidence="4" id="KW-1185">Reference proteome</keyword>
<evidence type="ECO:0000313" key="3">
    <source>
        <dbReference type="EMBL" id="SHM20340.1"/>
    </source>
</evidence>
<dbReference type="RefSeq" id="WP_073065640.1">
    <property type="nucleotide sequence ID" value="NZ_FRCK01000005.1"/>
</dbReference>
<accession>A0A1M7GVT6</accession>
<feature type="region of interest" description="Disordered" evidence="1">
    <location>
        <begin position="212"/>
        <end position="252"/>
    </location>
</feature>
<evidence type="ECO:0000256" key="2">
    <source>
        <dbReference type="SAM" id="Phobius"/>
    </source>
</evidence>
<proteinExistence type="predicted"/>
<dbReference type="AlphaFoldDB" id="A0A1M7GVT6"/>
<organism evidence="3 4">
    <name type="scientific">Paracoccus solventivorans</name>
    <dbReference type="NCBI Taxonomy" id="53463"/>
    <lineage>
        <taxon>Bacteria</taxon>
        <taxon>Pseudomonadati</taxon>
        <taxon>Pseudomonadota</taxon>
        <taxon>Alphaproteobacteria</taxon>
        <taxon>Rhodobacterales</taxon>
        <taxon>Paracoccaceae</taxon>
        <taxon>Paracoccus</taxon>
    </lineage>
</organism>
<gene>
    <name evidence="3" type="ORF">SAMN05444389_1057</name>
</gene>
<dbReference type="Proteomes" id="UP000184444">
    <property type="component" value="Unassembled WGS sequence"/>
</dbReference>
<feature type="transmembrane region" description="Helical" evidence="2">
    <location>
        <begin position="21"/>
        <end position="44"/>
    </location>
</feature>
<keyword evidence="2" id="KW-0472">Membrane</keyword>
<protein>
    <recommendedName>
        <fullName evidence="5">Holin-X, holin superfamily III</fullName>
    </recommendedName>
</protein>
<name>A0A1M7GVT6_9RHOB</name>
<evidence type="ECO:0008006" key="5">
    <source>
        <dbReference type="Google" id="ProtNLM"/>
    </source>
</evidence>
<feature type="compositionally biased region" description="Acidic residues" evidence="1">
    <location>
        <begin position="216"/>
        <end position="233"/>
    </location>
</feature>
<evidence type="ECO:0000313" key="4">
    <source>
        <dbReference type="Proteomes" id="UP000184444"/>
    </source>
</evidence>
<dbReference type="EMBL" id="FRCK01000005">
    <property type="protein sequence ID" value="SHM20340.1"/>
    <property type="molecule type" value="Genomic_DNA"/>
</dbReference>
<reference evidence="4" key="1">
    <citation type="submission" date="2016-11" db="EMBL/GenBank/DDBJ databases">
        <authorList>
            <person name="Varghese N."/>
            <person name="Submissions S."/>
        </authorList>
    </citation>
    <scope>NUCLEOTIDE SEQUENCE [LARGE SCALE GENOMIC DNA]</scope>
    <source>
        <strain evidence="4">DSM 6637</strain>
    </source>
</reference>
<dbReference type="STRING" id="53463.SAMN05444389_1057"/>
<keyword evidence="2" id="KW-1133">Transmembrane helix</keyword>
<feature type="transmembrane region" description="Helical" evidence="2">
    <location>
        <begin position="50"/>
        <end position="72"/>
    </location>
</feature>
<sequence length="252" mass="27040">MFDYARNLKLAAQDTGRRVAIKAAAGGAVMLGAGFLLAALWTFLARTLGWGPLVASLLIGVVFVGAGIALLASSHEVKHPVPTTDELKAEIETRLELATDAALEKARLKATEVVDTVENRVHSVVDEVTHKANRFADSAEARVQGFASSIAGQAGKAAEKVGLTPQRVARAEARVKSGAERFRHSNAATIPPLVGAFAVGIALANRLQSWRHGDDAGAEDDSAWDREWEEQWDDPYGNPYPPDEPYDGDRYA</sequence>